<dbReference type="AlphaFoldDB" id="A0A7X6JVN0"/>
<dbReference type="PANTHER" id="PTHR45033">
    <property type="match status" value="1"/>
</dbReference>
<dbReference type="SUPFAM" id="SSF50129">
    <property type="entry name" value="GroES-like"/>
    <property type="match status" value="1"/>
</dbReference>
<dbReference type="Gene3D" id="3.40.50.720">
    <property type="entry name" value="NAD(P)-binding Rossmann-like Domain"/>
    <property type="match status" value="1"/>
</dbReference>
<dbReference type="InterPro" id="IPR036291">
    <property type="entry name" value="NAD(P)-bd_dom_sf"/>
</dbReference>
<name>A0A7X6JVN0_9RHOB</name>
<dbReference type="GO" id="GO:0016491">
    <property type="term" value="F:oxidoreductase activity"/>
    <property type="evidence" value="ECO:0007669"/>
    <property type="project" value="InterPro"/>
</dbReference>
<dbReference type="RefSeq" id="WP_168621875.1">
    <property type="nucleotide sequence ID" value="NZ_JAAZQQ010000001.1"/>
</dbReference>
<proteinExistence type="predicted"/>
<dbReference type="CDD" id="cd08276">
    <property type="entry name" value="MDR7"/>
    <property type="match status" value="1"/>
</dbReference>
<dbReference type="EMBL" id="JAAZQQ010000001">
    <property type="protein sequence ID" value="NKX43512.1"/>
    <property type="molecule type" value="Genomic_DNA"/>
</dbReference>
<reference evidence="2 3" key="1">
    <citation type="submission" date="2020-04" db="EMBL/GenBank/DDBJ databases">
        <authorList>
            <person name="Yoon J."/>
        </authorList>
    </citation>
    <scope>NUCLEOTIDE SEQUENCE [LARGE SCALE GENOMIC DNA]</scope>
    <source>
        <strain evidence="2 3">KMU-115</strain>
    </source>
</reference>
<dbReference type="Pfam" id="PF08240">
    <property type="entry name" value="ADH_N"/>
    <property type="match status" value="1"/>
</dbReference>
<dbReference type="SMART" id="SM00829">
    <property type="entry name" value="PKS_ER"/>
    <property type="match status" value="1"/>
</dbReference>
<dbReference type="Proteomes" id="UP000526408">
    <property type="component" value="Unassembled WGS sequence"/>
</dbReference>
<dbReference type="SUPFAM" id="SSF51735">
    <property type="entry name" value="NAD(P)-binding Rossmann-fold domains"/>
    <property type="match status" value="1"/>
</dbReference>
<dbReference type="Gene3D" id="3.90.180.10">
    <property type="entry name" value="Medium-chain alcohol dehydrogenases, catalytic domain"/>
    <property type="match status" value="1"/>
</dbReference>
<dbReference type="InterPro" id="IPR052711">
    <property type="entry name" value="Zinc_ADH-like"/>
</dbReference>
<evidence type="ECO:0000313" key="2">
    <source>
        <dbReference type="EMBL" id="NKX43512.1"/>
    </source>
</evidence>
<feature type="domain" description="Enoyl reductase (ER)" evidence="1">
    <location>
        <begin position="11"/>
        <end position="332"/>
    </location>
</feature>
<dbReference type="InterPro" id="IPR013154">
    <property type="entry name" value="ADH-like_N"/>
</dbReference>
<protein>
    <submittedName>
        <fullName evidence="2">NAD(P)-dependent alcohol dehydrogenase</fullName>
    </submittedName>
</protein>
<comment type="caution">
    <text evidence="2">The sequence shown here is derived from an EMBL/GenBank/DDBJ whole genome shotgun (WGS) entry which is preliminary data.</text>
</comment>
<accession>A0A7X6JVN0</accession>
<sequence length="340" mass="34827">MQAWTFTTGFGFGNLALQDRPTPRPGPGELLLEMRAASLNYRDLVVLRGQHGRAVQPPLIPLSDGVGVVTDTGPGVTGIAPGDRVCPAFFQNWDGGDPPADLDSGRLGGPLDGVLATHRVFPAAGVVPVPDHLTDAEAATLPCAGLTAWSALMAAPPVRPGETVLILGTGGVALMAVLLAKAAGAAVIVTTSSPDKAARIAALGADYVVDRGATPDWAAEVRAATGGVDRVLELGGAATLPDAIRCTRTGGQVILIGNVTGNRAELFLPAILTRQLTLRSVTVGSKQGFAAMARAIAQHGLRPVVGRVYPFTEAPEAFRAMEAQAVFGNICIGIGTGRTA</sequence>
<dbReference type="Pfam" id="PF00107">
    <property type="entry name" value="ADH_zinc_N"/>
    <property type="match status" value="1"/>
</dbReference>
<evidence type="ECO:0000313" key="3">
    <source>
        <dbReference type="Proteomes" id="UP000526408"/>
    </source>
</evidence>
<dbReference type="InterPro" id="IPR013149">
    <property type="entry name" value="ADH-like_C"/>
</dbReference>
<dbReference type="PANTHER" id="PTHR45033:SF2">
    <property type="entry name" value="ZINC-TYPE ALCOHOL DEHYDROGENASE-LIKE PROTEIN C1773.06C"/>
    <property type="match status" value="1"/>
</dbReference>
<keyword evidence="3" id="KW-1185">Reference proteome</keyword>
<organism evidence="2 3">
    <name type="scientific">Roseicyclus persicicus</name>
    <dbReference type="NCBI Taxonomy" id="2650661"/>
    <lineage>
        <taxon>Bacteria</taxon>
        <taxon>Pseudomonadati</taxon>
        <taxon>Pseudomonadota</taxon>
        <taxon>Alphaproteobacteria</taxon>
        <taxon>Rhodobacterales</taxon>
        <taxon>Roseobacteraceae</taxon>
        <taxon>Roseicyclus</taxon>
    </lineage>
</organism>
<dbReference type="InterPro" id="IPR011032">
    <property type="entry name" value="GroES-like_sf"/>
</dbReference>
<evidence type="ECO:0000259" key="1">
    <source>
        <dbReference type="SMART" id="SM00829"/>
    </source>
</evidence>
<dbReference type="InterPro" id="IPR020843">
    <property type="entry name" value="ER"/>
</dbReference>
<gene>
    <name evidence="2" type="ORF">HCU73_02830</name>
</gene>